<dbReference type="KEGG" id="fax:FUAX_55670"/>
<proteinExistence type="predicted"/>
<dbReference type="EMBL" id="AP025327">
    <property type="protein sequence ID" value="BDD13135.1"/>
    <property type="molecule type" value="Genomic_DNA"/>
</dbReference>
<reference evidence="2 3" key="1">
    <citation type="submission" date="2021-12" db="EMBL/GenBank/DDBJ databases">
        <title>Genome sequencing of bacteria with rrn-lacking chromosome and rrn-plasmid.</title>
        <authorList>
            <person name="Anda M."/>
            <person name="Iwasaki W."/>
        </authorList>
    </citation>
    <scope>NUCLEOTIDE SEQUENCE [LARGE SCALE GENOMIC DNA]</scope>
    <source>
        <strain evidence="2 3">DSM 100852</strain>
        <plasmid evidence="2 3">pFA13</plasmid>
    </source>
</reference>
<geneLocation type="plasmid" evidence="2 3">
    <name>pFA13</name>
</geneLocation>
<dbReference type="RefSeq" id="WP_338396347.1">
    <property type="nucleotide sequence ID" value="NZ_AP025327.1"/>
</dbReference>
<name>A0AAU9DPH0_9BACT</name>
<sequence>MSVFKGPDGQVYGVTGSGVVRLGAVGARGGSASARTNTDRGAVQKKTDSDIASWGDDNLFPQRRKKLFKANTIIPTTLYKLANILVAGGIAYGRIDREGDQETFIAEHIPEVENFLQRSLIREHYLPETALDWYTWKNIFPMVKTSRNGDKITQLIRQASPNCRWGKMDNSGVIKDLHISSEWEDSETPQLTLPVIDKWNDDRGELEPGNYIYPMNSPYSDTPFYNLAEWDSVFSSGWFDVAQAIPEFKKALMANQMTIKYEIVVATWYWEEKYKDWHTKSEGEQIELMKAELDNFEKVMKGEENAGKSVMTFKKEINGKEEAAWEINPIDDKIQNGVYVEDSQEASSQIFYGMGADPALFGTAPGSKKEGSGSDKNNAYHLHMIFSKPDQDKILEPLNNLVSPHNGWKSEGDKPLRFWFRDYQIARLETVSPSDR</sequence>
<dbReference type="Proteomes" id="UP001348817">
    <property type="component" value="Plasmid pFA13"/>
</dbReference>
<keyword evidence="3" id="KW-1185">Reference proteome</keyword>
<gene>
    <name evidence="2" type="ORF">FUAX_55670</name>
</gene>
<evidence type="ECO:0000313" key="2">
    <source>
        <dbReference type="EMBL" id="BDD13135.1"/>
    </source>
</evidence>
<keyword evidence="2" id="KW-0614">Plasmid</keyword>
<feature type="region of interest" description="Disordered" evidence="1">
    <location>
        <begin position="29"/>
        <end position="48"/>
    </location>
</feature>
<accession>A0AAU9DPH0</accession>
<protein>
    <submittedName>
        <fullName evidence="2">Uncharacterized protein</fullName>
    </submittedName>
</protein>
<evidence type="ECO:0000256" key="1">
    <source>
        <dbReference type="SAM" id="MobiDB-lite"/>
    </source>
</evidence>
<evidence type="ECO:0000313" key="3">
    <source>
        <dbReference type="Proteomes" id="UP001348817"/>
    </source>
</evidence>
<organism evidence="2 3">
    <name type="scientific">Fulvitalea axinellae</name>
    <dbReference type="NCBI Taxonomy" id="1182444"/>
    <lineage>
        <taxon>Bacteria</taxon>
        <taxon>Pseudomonadati</taxon>
        <taxon>Bacteroidota</taxon>
        <taxon>Cytophagia</taxon>
        <taxon>Cytophagales</taxon>
        <taxon>Persicobacteraceae</taxon>
        <taxon>Fulvitalea</taxon>
    </lineage>
</organism>
<dbReference type="AlphaFoldDB" id="A0AAU9DPH0"/>